<dbReference type="Pfam" id="PF02518">
    <property type="entry name" value="HATPase_c"/>
    <property type="match status" value="1"/>
</dbReference>
<feature type="compositionally biased region" description="Basic and acidic residues" evidence="9">
    <location>
        <begin position="27"/>
        <end position="44"/>
    </location>
</feature>
<accession>A0ABW8CSP5</accession>
<feature type="transmembrane region" description="Helical" evidence="10">
    <location>
        <begin position="197"/>
        <end position="217"/>
    </location>
</feature>
<evidence type="ECO:0000256" key="2">
    <source>
        <dbReference type="ARBA" id="ARBA00012438"/>
    </source>
</evidence>
<evidence type="ECO:0000259" key="11">
    <source>
        <dbReference type="SMART" id="SM00387"/>
    </source>
</evidence>
<evidence type="ECO:0000256" key="4">
    <source>
        <dbReference type="ARBA" id="ARBA00022679"/>
    </source>
</evidence>
<dbReference type="Proteomes" id="UP001614391">
    <property type="component" value="Unassembled WGS sequence"/>
</dbReference>
<feature type="region of interest" description="Disordered" evidence="9">
    <location>
        <begin position="1"/>
        <end position="69"/>
    </location>
</feature>
<comment type="caution">
    <text evidence="12">The sequence shown here is derived from an EMBL/GenBank/DDBJ whole genome shotgun (WGS) entry which is preliminary data.</text>
</comment>
<keyword evidence="10" id="KW-0812">Transmembrane</keyword>
<dbReference type="EC" id="2.7.13.3" evidence="2"/>
<evidence type="ECO:0000313" key="12">
    <source>
        <dbReference type="EMBL" id="MFI9119821.1"/>
    </source>
</evidence>
<proteinExistence type="predicted"/>
<keyword evidence="5" id="KW-0547">Nucleotide-binding</keyword>
<keyword evidence="6 12" id="KW-0418">Kinase</keyword>
<feature type="domain" description="Histidine kinase/HSP90-like ATPase" evidence="11">
    <location>
        <begin position="347"/>
        <end position="440"/>
    </location>
</feature>
<evidence type="ECO:0000256" key="1">
    <source>
        <dbReference type="ARBA" id="ARBA00000085"/>
    </source>
</evidence>
<dbReference type="PANTHER" id="PTHR24421">
    <property type="entry name" value="NITRATE/NITRITE SENSOR PROTEIN NARX-RELATED"/>
    <property type="match status" value="1"/>
</dbReference>
<evidence type="ECO:0000256" key="6">
    <source>
        <dbReference type="ARBA" id="ARBA00022777"/>
    </source>
</evidence>
<feature type="transmembrane region" description="Helical" evidence="10">
    <location>
        <begin position="166"/>
        <end position="185"/>
    </location>
</feature>
<dbReference type="InterPro" id="IPR011712">
    <property type="entry name" value="Sig_transdc_His_kin_sub3_dim/P"/>
</dbReference>
<evidence type="ECO:0000256" key="7">
    <source>
        <dbReference type="ARBA" id="ARBA00022840"/>
    </source>
</evidence>
<evidence type="ECO:0000256" key="9">
    <source>
        <dbReference type="SAM" id="MobiDB-lite"/>
    </source>
</evidence>
<keyword evidence="10" id="KW-1133">Transmembrane helix</keyword>
<dbReference type="Pfam" id="PF07730">
    <property type="entry name" value="HisKA_3"/>
    <property type="match status" value="1"/>
</dbReference>
<evidence type="ECO:0000256" key="10">
    <source>
        <dbReference type="SAM" id="Phobius"/>
    </source>
</evidence>
<gene>
    <name evidence="12" type="ORF">ACIGW0_10570</name>
</gene>
<keyword evidence="7" id="KW-0067">ATP-binding</keyword>
<evidence type="ECO:0000256" key="3">
    <source>
        <dbReference type="ARBA" id="ARBA00022553"/>
    </source>
</evidence>
<dbReference type="Gene3D" id="3.30.565.10">
    <property type="entry name" value="Histidine kinase-like ATPase, C-terminal domain"/>
    <property type="match status" value="1"/>
</dbReference>
<dbReference type="InterPro" id="IPR050482">
    <property type="entry name" value="Sensor_HK_TwoCompSys"/>
</dbReference>
<evidence type="ECO:0000256" key="5">
    <source>
        <dbReference type="ARBA" id="ARBA00022741"/>
    </source>
</evidence>
<dbReference type="InterPro" id="IPR036890">
    <property type="entry name" value="HATPase_C_sf"/>
</dbReference>
<dbReference type="SMART" id="SM00387">
    <property type="entry name" value="HATPase_c"/>
    <property type="match status" value="1"/>
</dbReference>
<dbReference type="CDD" id="cd16917">
    <property type="entry name" value="HATPase_UhpB-NarQ-NarX-like"/>
    <property type="match status" value="1"/>
</dbReference>
<organism evidence="12 13">
    <name type="scientific">Streptomyces bikiniensis</name>
    <dbReference type="NCBI Taxonomy" id="1896"/>
    <lineage>
        <taxon>Bacteria</taxon>
        <taxon>Bacillati</taxon>
        <taxon>Actinomycetota</taxon>
        <taxon>Actinomycetes</taxon>
        <taxon>Kitasatosporales</taxon>
        <taxon>Streptomycetaceae</taxon>
        <taxon>Streptomyces</taxon>
    </lineage>
</organism>
<keyword evidence="10" id="KW-0472">Membrane</keyword>
<feature type="transmembrane region" description="Helical" evidence="10">
    <location>
        <begin position="128"/>
        <end position="146"/>
    </location>
</feature>
<protein>
    <recommendedName>
        <fullName evidence="2">histidine kinase</fullName>
        <ecNumber evidence="2">2.7.13.3</ecNumber>
    </recommendedName>
</protein>
<dbReference type="SUPFAM" id="SSF55874">
    <property type="entry name" value="ATPase domain of HSP90 chaperone/DNA topoisomerase II/histidine kinase"/>
    <property type="match status" value="1"/>
</dbReference>
<evidence type="ECO:0000256" key="8">
    <source>
        <dbReference type="ARBA" id="ARBA00023012"/>
    </source>
</evidence>
<evidence type="ECO:0000313" key="13">
    <source>
        <dbReference type="Proteomes" id="UP001614391"/>
    </source>
</evidence>
<keyword evidence="13" id="KW-1185">Reference proteome</keyword>
<dbReference type="Gene3D" id="1.20.5.1930">
    <property type="match status" value="1"/>
</dbReference>
<keyword evidence="4" id="KW-0808">Transferase</keyword>
<sequence length="447" mass="46696">MGDSEEEPQVIGVCGGSGESMDAQGAEMERRADETRPGRVRDRAGASGAGLPDDTTGTVSGGAGKGDRRGVPGLWSRHDGLVAVGAAAVDLVGFTVTSQMDRGHVPVAGCPVVVAVSLFLLARRRAPLRVLACVLAGNLFLTWFGSVGQHYGAATVVALYTVLRHHSAAVGAAAVAGCVAVIQFGRPGLPAPSLVEFVPNVVSALFVVGAAVVVGRWQRNAEAQRRLLAERAVSDERRRIARELHDIVAHHLTTMQLLAGGARANLDRSPEAAREALVTLEGSGRTALREMRHLLDVLRAGDENDEGETTAPQPGIGDLDRIVGDSRRAGLPTTLTTDGDPGSLPPGVALTVFRIVQEALTNARRHAGDGAHVDVRLTFAAHEVRVAVTDDGPRPGRPVARGSGHGLVGMRERVALHGGTLRAGPEGAGFAVRARLPLPTDRQEVYA</sequence>
<dbReference type="EMBL" id="JBITYT010000004">
    <property type="protein sequence ID" value="MFI9119821.1"/>
    <property type="molecule type" value="Genomic_DNA"/>
</dbReference>
<dbReference type="GO" id="GO:0016301">
    <property type="term" value="F:kinase activity"/>
    <property type="evidence" value="ECO:0007669"/>
    <property type="project" value="UniProtKB-KW"/>
</dbReference>
<keyword evidence="3" id="KW-0597">Phosphoprotein</keyword>
<comment type="catalytic activity">
    <reaction evidence="1">
        <text>ATP + protein L-histidine = ADP + protein N-phospho-L-histidine.</text>
        <dbReference type="EC" id="2.7.13.3"/>
    </reaction>
</comment>
<keyword evidence="8" id="KW-0902">Two-component regulatory system</keyword>
<dbReference type="InterPro" id="IPR003594">
    <property type="entry name" value="HATPase_dom"/>
</dbReference>
<reference evidence="12 13" key="1">
    <citation type="submission" date="2024-10" db="EMBL/GenBank/DDBJ databases">
        <title>The Natural Products Discovery Center: Release of the First 8490 Sequenced Strains for Exploring Actinobacteria Biosynthetic Diversity.</title>
        <authorList>
            <person name="Kalkreuter E."/>
            <person name="Kautsar S.A."/>
            <person name="Yang D."/>
            <person name="Bader C.D."/>
            <person name="Teijaro C.N."/>
            <person name="Fluegel L."/>
            <person name="Davis C.M."/>
            <person name="Simpson J.R."/>
            <person name="Lauterbach L."/>
            <person name="Steele A.D."/>
            <person name="Gui C."/>
            <person name="Meng S."/>
            <person name="Li G."/>
            <person name="Viehrig K."/>
            <person name="Ye F."/>
            <person name="Su P."/>
            <person name="Kiefer A.F."/>
            <person name="Nichols A."/>
            <person name="Cepeda A.J."/>
            <person name="Yan W."/>
            <person name="Fan B."/>
            <person name="Jiang Y."/>
            <person name="Adhikari A."/>
            <person name="Zheng C.-J."/>
            <person name="Schuster L."/>
            <person name="Cowan T.M."/>
            <person name="Smanski M.J."/>
            <person name="Chevrette M.G."/>
            <person name="De Carvalho L.P.S."/>
            <person name="Shen B."/>
        </authorList>
    </citation>
    <scope>NUCLEOTIDE SEQUENCE [LARGE SCALE GENOMIC DNA]</scope>
    <source>
        <strain evidence="12 13">NPDC053346</strain>
    </source>
</reference>
<dbReference type="RefSeq" id="WP_399613174.1">
    <property type="nucleotide sequence ID" value="NZ_JBITYT010000004.1"/>
</dbReference>
<feature type="region of interest" description="Disordered" evidence="9">
    <location>
        <begin position="302"/>
        <end position="323"/>
    </location>
</feature>
<dbReference type="PANTHER" id="PTHR24421:SF10">
    <property type="entry name" value="NITRATE_NITRITE SENSOR PROTEIN NARQ"/>
    <property type="match status" value="1"/>
</dbReference>
<name>A0ABW8CSP5_STRBI</name>